<accession>A0A844W3B6</accession>
<evidence type="ECO:0000256" key="3">
    <source>
        <dbReference type="ARBA" id="ARBA00022741"/>
    </source>
</evidence>
<keyword evidence="4 7" id="KW-0067">ATP-binding</keyword>
<evidence type="ECO:0000256" key="5">
    <source>
        <dbReference type="ARBA" id="ARBA00022967"/>
    </source>
</evidence>
<dbReference type="GO" id="GO:0015417">
    <property type="term" value="F:ABC-type polyamine transporter activity"/>
    <property type="evidence" value="ECO:0007669"/>
    <property type="project" value="UniProtKB-EC"/>
</dbReference>
<proteinExistence type="inferred from homology"/>
<comment type="similarity">
    <text evidence="7">Belongs to the ABC transporter superfamily. Spermidine/putrescine importer (TC 3.A.1.11.1) family.</text>
</comment>
<evidence type="ECO:0000256" key="7">
    <source>
        <dbReference type="RuleBase" id="RU364083"/>
    </source>
</evidence>
<dbReference type="InterPro" id="IPR027417">
    <property type="entry name" value="P-loop_NTPase"/>
</dbReference>
<keyword evidence="2 7" id="KW-1003">Cell membrane</keyword>
<comment type="function">
    <text evidence="7">Part of the ABC transporter complex PotABCD involved in spermidine/putrescine import. Responsible for energy coupling to the transport system.</text>
</comment>
<keyword evidence="3 7" id="KW-0547">Nucleotide-binding</keyword>
<dbReference type="Gene3D" id="2.40.50.100">
    <property type="match status" value="1"/>
</dbReference>
<dbReference type="RefSeq" id="WP_160382885.1">
    <property type="nucleotide sequence ID" value="NZ_WNXQ01000006.1"/>
</dbReference>
<keyword evidence="10" id="KW-1185">Reference proteome</keyword>
<reference evidence="9 10" key="1">
    <citation type="submission" date="2019-11" db="EMBL/GenBank/DDBJ databases">
        <title>Pseudooceanicola pacifica sp. nov., isolated from deep-sea sediment of the Pacific Ocean.</title>
        <authorList>
            <person name="Lyu L."/>
        </authorList>
    </citation>
    <scope>NUCLEOTIDE SEQUENCE [LARGE SCALE GENOMIC DNA]</scope>
    <source>
        <strain evidence="9 10">216_PA32_1</strain>
    </source>
</reference>
<feature type="domain" description="ABC transporter" evidence="8">
    <location>
        <begin position="6"/>
        <end position="236"/>
    </location>
</feature>
<evidence type="ECO:0000313" key="9">
    <source>
        <dbReference type="EMBL" id="MWB78666.1"/>
    </source>
</evidence>
<protein>
    <recommendedName>
        <fullName evidence="7">Spermidine/putrescine import ATP-binding protein PotA</fullName>
        <ecNumber evidence="7">7.6.2.11</ecNumber>
    </recommendedName>
</protein>
<dbReference type="Proteomes" id="UP000443843">
    <property type="component" value="Unassembled WGS sequence"/>
</dbReference>
<evidence type="ECO:0000259" key="8">
    <source>
        <dbReference type="PROSITE" id="PS50893"/>
    </source>
</evidence>
<dbReference type="InterPro" id="IPR017871">
    <property type="entry name" value="ABC_transporter-like_CS"/>
</dbReference>
<dbReference type="InterPro" id="IPR005893">
    <property type="entry name" value="PotA-like"/>
</dbReference>
<dbReference type="FunFam" id="3.40.50.300:FF:000133">
    <property type="entry name" value="Spermidine/putrescine import ATP-binding protein PotA"/>
    <property type="match status" value="1"/>
</dbReference>
<dbReference type="AlphaFoldDB" id="A0A844W3B6"/>
<gene>
    <name evidence="7 9" type="primary">potA</name>
    <name evidence="9" type="ORF">GLS40_11565</name>
</gene>
<dbReference type="GO" id="GO:0005524">
    <property type="term" value="F:ATP binding"/>
    <property type="evidence" value="ECO:0007669"/>
    <property type="project" value="UniProtKB-KW"/>
</dbReference>
<dbReference type="PANTHER" id="PTHR42781:SF4">
    <property type="entry name" value="SPERMIDINE_PUTRESCINE IMPORT ATP-BINDING PROTEIN POTA"/>
    <property type="match status" value="1"/>
</dbReference>
<dbReference type="GO" id="GO:0043190">
    <property type="term" value="C:ATP-binding cassette (ABC) transporter complex"/>
    <property type="evidence" value="ECO:0007669"/>
    <property type="project" value="InterPro"/>
</dbReference>
<dbReference type="SUPFAM" id="SSF52540">
    <property type="entry name" value="P-loop containing nucleoside triphosphate hydrolases"/>
    <property type="match status" value="1"/>
</dbReference>
<name>A0A844W3B6_9RHOB</name>
<dbReference type="PROSITE" id="PS00211">
    <property type="entry name" value="ABC_TRANSPORTER_1"/>
    <property type="match status" value="1"/>
</dbReference>
<dbReference type="InterPro" id="IPR050093">
    <property type="entry name" value="ABC_SmlMolc_Importer"/>
</dbReference>
<dbReference type="PANTHER" id="PTHR42781">
    <property type="entry name" value="SPERMIDINE/PUTRESCINE IMPORT ATP-BINDING PROTEIN POTA"/>
    <property type="match status" value="1"/>
</dbReference>
<dbReference type="InterPro" id="IPR003439">
    <property type="entry name" value="ABC_transporter-like_ATP-bd"/>
</dbReference>
<evidence type="ECO:0000256" key="4">
    <source>
        <dbReference type="ARBA" id="ARBA00022840"/>
    </source>
</evidence>
<keyword evidence="1 7" id="KW-0813">Transport</keyword>
<organism evidence="9 10">
    <name type="scientific">Pseudooceanicola pacificus</name>
    <dbReference type="NCBI Taxonomy" id="2676438"/>
    <lineage>
        <taxon>Bacteria</taxon>
        <taxon>Pseudomonadati</taxon>
        <taxon>Pseudomonadota</taxon>
        <taxon>Alphaproteobacteria</taxon>
        <taxon>Rhodobacterales</taxon>
        <taxon>Paracoccaceae</taxon>
        <taxon>Pseudooceanicola</taxon>
    </lineage>
</organism>
<dbReference type="GO" id="GO:0015847">
    <property type="term" value="P:putrescine transport"/>
    <property type="evidence" value="ECO:0007669"/>
    <property type="project" value="UniProtKB-ARBA"/>
</dbReference>
<evidence type="ECO:0000256" key="2">
    <source>
        <dbReference type="ARBA" id="ARBA00022475"/>
    </source>
</evidence>
<dbReference type="EC" id="7.6.2.11" evidence="7"/>
<comment type="caution">
    <text evidence="9">The sequence shown here is derived from an EMBL/GenBank/DDBJ whole genome shotgun (WGS) entry which is preliminary data.</text>
</comment>
<dbReference type="Pfam" id="PF08402">
    <property type="entry name" value="TOBE_2"/>
    <property type="match status" value="1"/>
</dbReference>
<evidence type="ECO:0000256" key="6">
    <source>
        <dbReference type="ARBA" id="ARBA00023136"/>
    </source>
</evidence>
<dbReference type="SUPFAM" id="SSF50331">
    <property type="entry name" value="MOP-like"/>
    <property type="match status" value="1"/>
</dbReference>
<comment type="catalytic activity">
    <reaction evidence="7">
        <text>ATP + H2O + polyamine-[polyamine-binding protein]Side 1 = ADP + phosphate + polyamineSide 2 + [polyamine-binding protein]Side 1.</text>
        <dbReference type="EC" id="7.6.2.11"/>
    </reaction>
</comment>
<sequence>MSSGEVQVDSVVKKYGKVEAVRGVDLEIRGSEFLTLLGPSGCGKTTLLRMIAGFEAPTSGRILIDGKDVTRIPTYRRPIGMVLQNLALFPHMNVQENVTFGLTIRKEPLDQAKRKASAVLDMVGLAGYEDRPVHQLSGGQRQRVALARSLVTEPSVLLLDEPLGALDLKLRQQLQDELKRIQRRVGTTFVFVTHDQEEAMTMSDRIAVVSNGRIEQLGRPQDIYDNPTSLFVANFVGDTNVFPASVVGTEGALFKVRLDIDGQVLDAKGQGLSIGEKVDVMVRPDYVKLVPGDGGAGLKGTVAERTFTGTGNRYLVSTETQEIKVRAAHHPEDAGLVPGQDVRVTWQGNDCVALPAQQT</sequence>
<dbReference type="InterPro" id="IPR008995">
    <property type="entry name" value="Mo/tungstate-bd_C_term_dom"/>
</dbReference>
<keyword evidence="6 7" id="KW-0472">Membrane</keyword>
<dbReference type="InterPro" id="IPR013611">
    <property type="entry name" value="Transp-assoc_OB_typ2"/>
</dbReference>
<evidence type="ECO:0000256" key="1">
    <source>
        <dbReference type="ARBA" id="ARBA00022448"/>
    </source>
</evidence>
<dbReference type="GO" id="GO:0016887">
    <property type="term" value="F:ATP hydrolysis activity"/>
    <property type="evidence" value="ECO:0007669"/>
    <property type="project" value="InterPro"/>
</dbReference>
<dbReference type="EMBL" id="WNXQ01000006">
    <property type="protein sequence ID" value="MWB78666.1"/>
    <property type="molecule type" value="Genomic_DNA"/>
</dbReference>
<dbReference type="Gene3D" id="3.40.50.300">
    <property type="entry name" value="P-loop containing nucleotide triphosphate hydrolases"/>
    <property type="match status" value="1"/>
</dbReference>
<dbReference type="NCBIfam" id="TIGR01187">
    <property type="entry name" value="potA"/>
    <property type="match status" value="1"/>
</dbReference>
<comment type="subunit">
    <text evidence="7">The complex is composed of two ATP-binding proteins (PotA), two transmembrane proteins (PotB and PotC) and a solute-binding protein (PotD).</text>
</comment>
<dbReference type="InterPro" id="IPR003593">
    <property type="entry name" value="AAA+_ATPase"/>
</dbReference>
<dbReference type="Pfam" id="PF00005">
    <property type="entry name" value="ABC_tran"/>
    <property type="match status" value="1"/>
</dbReference>
<evidence type="ECO:0000313" key="10">
    <source>
        <dbReference type="Proteomes" id="UP000443843"/>
    </source>
</evidence>
<dbReference type="SMART" id="SM00382">
    <property type="entry name" value="AAA"/>
    <property type="match status" value="1"/>
</dbReference>
<keyword evidence="5 7" id="KW-1278">Translocase</keyword>
<dbReference type="PROSITE" id="PS50893">
    <property type="entry name" value="ABC_TRANSPORTER_2"/>
    <property type="match status" value="1"/>
</dbReference>